<evidence type="ECO:0000256" key="1">
    <source>
        <dbReference type="SAM" id="MobiDB-lite"/>
    </source>
</evidence>
<dbReference type="RefSeq" id="WP_059057964.1">
    <property type="nucleotide sequence ID" value="NZ_CEML01000001.1"/>
</dbReference>
<name>A0A0U5AIV6_9EURY</name>
<organism evidence="3 4">
    <name type="scientific">Halobacterium hubeiense</name>
    <dbReference type="NCBI Taxonomy" id="1407499"/>
    <lineage>
        <taxon>Archaea</taxon>
        <taxon>Methanobacteriati</taxon>
        <taxon>Methanobacteriota</taxon>
        <taxon>Stenosarchaea group</taxon>
        <taxon>Halobacteria</taxon>
        <taxon>Halobacteriales</taxon>
        <taxon>Halobacteriaceae</taxon>
        <taxon>Halobacterium</taxon>
    </lineage>
</organism>
<sequence length="156" mass="17926">MTLDVSIPEPPDLSNRGAPEEFEWTEDTGGAEDFRREELEALLKDGAWAEGFNEWGEYMSMDEQQVRAVEDLGLFHEFDFYWDPTQDRLRADPPELPEDWAEREATASWNSSTVGAVESELQDLGDVVHEVLKDYLGGDDVSEHHWGDRDYGDREE</sequence>
<evidence type="ECO:0000259" key="2">
    <source>
        <dbReference type="Pfam" id="PF25955"/>
    </source>
</evidence>
<dbReference type="STRING" id="1407499.HHUB_3654"/>
<dbReference type="GeneID" id="26660245"/>
<dbReference type="AlphaFoldDB" id="A0A0U5AIV6"/>
<dbReference type="InterPro" id="IPR058305">
    <property type="entry name" value="DUF7992"/>
</dbReference>
<keyword evidence="4" id="KW-1185">Reference proteome</keyword>
<feature type="domain" description="DUF7992" evidence="2">
    <location>
        <begin position="2"/>
        <end position="135"/>
    </location>
</feature>
<dbReference type="EMBL" id="LN831302">
    <property type="protein sequence ID" value="CQH62146.1"/>
    <property type="molecule type" value="Genomic_DNA"/>
</dbReference>
<protein>
    <recommendedName>
        <fullName evidence="2">DUF7992 domain-containing protein</fullName>
    </recommendedName>
</protein>
<dbReference type="Pfam" id="PF25955">
    <property type="entry name" value="DUF7992"/>
    <property type="match status" value="1"/>
</dbReference>
<accession>A0A0U5AIV6</accession>
<evidence type="ECO:0000313" key="3">
    <source>
        <dbReference type="EMBL" id="CQH62146.1"/>
    </source>
</evidence>
<dbReference type="OrthoDB" id="165952at2157"/>
<dbReference type="KEGG" id="hhb:Hhub_3654"/>
<reference evidence="4" key="1">
    <citation type="journal article" date="2016" name="Environ. Microbiol.">
        <title>The complete genome of a viable archaeum isolated from 123-million-year-old rock salt.</title>
        <authorList>
            <person name="Jaakkola S.T."/>
            <person name="Pfeiffer F."/>
            <person name="Ravantti J.J."/>
            <person name="Guo Q."/>
            <person name="Liu Y."/>
            <person name="Chen X."/>
            <person name="Ma H."/>
            <person name="Yang C."/>
            <person name="Oksanen H.M."/>
            <person name="Bamford D.H."/>
        </authorList>
    </citation>
    <scope>NUCLEOTIDE SEQUENCE</scope>
    <source>
        <strain evidence="4">JI20-1</strain>
    </source>
</reference>
<evidence type="ECO:0000313" key="4">
    <source>
        <dbReference type="Proteomes" id="UP000066737"/>
    </source>
</evidence>
<dbReference type="Proteomes" id="UP000066737">
    <property type="component" value="Chromosome I"/>
</dbReference>
<proteinExistence type="predicted"/>
<feature type="region of interest" description="Disordered" evidence="1">
    <location>
        <begin position="1"/>
        <end position="30"/>
    </location>
</feature>
<gene>
    <name evidence="3" type="ORF">HHUB_3654</name>
</gene>
<feature type="compositionally biased region" description="Acidic residues" evidence="1">
    <location>
        <begin position="20"/>
        <end position="30"/>
    </location>
</feature>